<comment type="caution">
    <text evidence="2">The sequence shown here is derived from an EMBL/GenBank/DDBJ whole genome shotgun (WGS) entry which is preliminary data.</text>
</comment>
<proteinExistence type="predicted"/>
<evidence type="ECO:0000313" key="2">
    <source>
        <dbReference type="EMBL" id="PON36226.1"/>
    </source>
</evidence>
<dbReference type="AlphaFoldDB" id="A0A2P5AI48"/>
<keyword evidence="3" id="KW-1185">Reference proteome</keyword>
<dbReference type="InParanoid" id="A0A2P5AI48"/>
<organism evidence="2 3">
    <name type="scientific">Trema orientale</name>
    <name type="common">Charcoal tree</name>
    <name type="synonym">Celtis orientalis</name>
    <dbReference type="NCBI Taxonomy" id="63057"/>
    <lineage>
        <taxon>Eukaryota</taxon>
        <taxon>Viridiplantae</taxon>
        <taxon>Streptophyta</taxon>
        <taxon>Embryophyta</taxon>
        <taxon>Tracheophyta</taxon>
        <taxon>Spermatophyta</taxon>
        <taxon>Magnoliopsida</taxon>
        <taxon>eudicotyledons</taxon>
        <taxon>Gunneridae</taxon>
        <taxon>Pentapetalae</taxon>
        <taxon>rosids</taxon>
        <taxon>fabids</taxon>
        <taxon>Rosales</taxon>
        <taxon>Cannabaceae</taxon>
        <taxon>Trema</taxon>
    </lineage>
</organism>
<name>A0A2P5AI48_TREOI</name>
<protein>
    <submittedName>
        <fullName evidence="2">Zinc finger, PMZ-type</fullName>
    </submittedName>
</protein>
<evidence type="ECO:0000313" key="3">
    <source>
        <dbReference type="Proteomes" id="UP000237000"/>
    </source>
</evidence>
<dbReference type="InterPro" id="IPR006564">
    <property type="entry name" value="Znf_PMZ"/>
</dbReference>
<accession>A0A2P5AI48</accession>
<dbReference type="GO" id="GO:0008270">
    <property type="term" value="F:zinc ion binding"/>
    <property type="evidence" value="ECO:0007669"/>
    <property type="project" value="InterPro"/>
</dbReference>
<dbReference type="EMBL" id="JXTC01000841">
    <property type="protein sequence ID" value="PON36226.1"/>
    <property type="molecule type" value="Genomic_DNA"/>
</dbReference>
<reference evidence="3" key="1">
    <citation type="submission" date="2016-06" db="EMBL/GenBank/DDBJ databases">
        <title>Parallel loss of symbiosis genes in relatives of nitrogen-fixing non-legume Parasponia.</title>
        <authorList>
            <person name="Van Velzen R."/>
            <person name="Holmer R."/>
            <person name="Bu F."/>
            <person name="Rutten L."/>
            <person name="Van Zeijl A."/>
            <person name="Liu W."/>
            <person name="Santuari L."/>
            <person name="Cao Q."/>
            <person name="Sharma T."/>
            <person name="Shen D."/>
            <person name="Roswanjaya Y."/>
            <person name="Wardhani T."/>
            <person name="Kalhor M.S."/>
            <person name="Jansen J."/>
            <person name="Van den Hoogen J."/>
            <person name="Gungor B."/>
            <person name="Hartog M."/>
            <person name="Hontelez J."/>
            <person name="Verver J."/>
            <person name="Yang W.-C."/>
            <person name="Schijlen E."/>
            <person name="Repin R."/>
            <person name="Schilthuizen M."/>
            <person name="Schranz E."/>
            <person name="Heidstra R."/>
            <person name="Miyata K."/>
            <person name="Fedorova E."/>
            <person name="Kohlen W."/>
            <person name="Bisseling T."/>
            <person name="Smit S."/>
            <person name="Geurts R."/>
        </authorList>
    </citation>
    <scope>NUCLEOTIDE SEQUENCE [LARGE SCALE GENOMIC DNA]</scope>
    <source>
        <strain evidence="3">cv. RG33-2</strain>
    </source>
</reference>
<dbReference type="SMART" id="SM00575">
    <property type="entry name" value="ZnF_PMZ"/>
    <property type="match status" value="1"/>
</dbReference>
<sequence>MGNKTCSCRKWELDLIPLLFRHMMGLCILLEINLSGKYLRTLEKLLLWSLMKKRQRQADQRSAELNLLIVILNTLRFIG</sequence>
<gene>
    <name evidence="2" type="ORF">TorRG33x02_349730</name>
</gene>
<feature type="domain" description="Zinc finger PMZ-type" evidence="1">
    <location>
        <begin position="4"/>
        <end position="33"/>
    </location>
</feature>
<evidence type="ECO:0000259" key="1">
    <source>
        <dbReference type="SMART" id="SM00575"/>
    </source>
</evidence>
<dbReference type="Proteomes" id="UP000237000">
    <property type="component" value="Unassembled WGS sequence"/>
</dbReference>